<protein>
    <submittedName>
        <fullName evidence="3">Uncharacterized protein</fullName>
    </submittedName>
</protein>
<organism evidence="2 3">
    <name type="scientific">Panagrolaimus davidi</name>
    <dbReference type="NCBI Taxonomy" id="227884"/>
    <lineage>
        <taxon>Eukaryota</taxon>
        <taxon>Metazoa</taxon>
        <taxon>Ecdysozoa</taxon>
        <taxon>Nematoda</taxon>
        <taxon>Chromadorea</taxon>
        <taxon>Rhabditida</taxon>
        <taxon>Tylenchina</taxon>
        <taxon>Panagrolaimomorpha</taxon>
        <taxon>Panagrolaimoidea</taxon>
        <taxon>Panagrolaimidae</taxon>
        <taxon>Panagrolaimus</taxon>
    </lineage>
</organism>
<dbReference type="WBParaSite" id="PDA_v2.g15281.t1">
    <property type="protein sequence ID" value="PDA_v2.g15281.t1"/>
    <property type="gene ID" value="PDA_v2.g15281"/>
</dbReference>
<dbReference type="Proteomes" id="UP000887578">
    <property type="component" value="Unplaced"/>
</dbReference>
<evidence type="ECO:0000256" key="1">
    <source>
        <dbReference type="SAM" id="MobiDB-lite"/>
    </source>
</evidence>
<sequence>MLDKSNSTTDISTSGRGLTHIIDGIPILGHIKGIYHYSKNDLVNGKQTISAATRSLVVVVGGVGGRRREAGGWIGAAGASLLSGTGYDFFVSMLNEKPYGFFAVLKDATNNPSAKAIFATIIIPIADALTGSLTSSISPSLMQPIDAAKFLSLGIFGNCSPPIFAEKSSSSDPEVQIPKIILPPSVSTDSEIDNESFLDDSLSMSGLNVSNHNDEKLSDDEEDDDMDPETVLNFITSQVKMQDPVTNKPIYPLVSILQLPEAHFDFTSVVKVNDIHRGVLNLMFKQAAQLERMISGFSMDSLPLPSRKIVRMLQTAPELKSKEYLNVLEKVIKHL</sequence>
<evidence type="ECO:0000313" key="2">
    <source>
        <dbReference type="Proteomes" id="UP000887578"/>
    </source>
</evidence>
<dbReference type="PANTHER" id="PTHR34494:SF1">
    <property type="entry name" value="PROTEIN CBG25024"/>
    <property type="match status" value="1"/>
</dbReference>
<name>A0A914PCG4_9BILA</name>
<feature type="region of interest" description="Disordered" evidence="1">
    <location>
        <begin position="203"/>
        <end position="226"/>
    </location>
</feature>
<keyword evidence="2" id="KW-1185">Reference proteome</keyword>
<evidence type="ECO:0000313" key="3">
    <source>
        <dbReference type="WBParaSite" id="PDA_v2.g15281.t1"/>
    </source>
</evidence>
<dbReference type="PANTHER" id="PTHR34494">
    <property type="entry name" value="PROTEIN CBG25024"/>
    <property type="match status" value="1"/>
</dbReference>
<proteinExistence type="predicted"/>
<feature type="compositionally biased region" description="Acidic residues" evidence="1">
    <location>
        <begin position="217"/>
        <end position="226"/>
    </location>
</feature>
<dbReference type="AlphaFoldDB" id="A0A914PCG4"/>
<reference evidence="3" key="1">
    <citation type="submission" date="2022-11" db="UniProtKB">
        <authorList>
            <consortium name="WormBaseParasite"/>
        </authorList>
    </citation>
    <scope>IDENTIFICATION</scope>
</reference>
<accession>A0A914PCG4</accession>